<feature type="region of interest" description="Disordered" evidence="7">
    <location>
        <begin position="764"/>
        <end position="786"/>
    </location>
</feature>
<feature type="signal peptide" evidence="9">
    <location>
        <begin position="1"/>
        <end position="25"/>
    </location>
</feature>
<feature type="compositionally biased region" description="Pro residues" evidence="7">
    <location>
        <begin position="610"/>
        <end position="645"/>
    </location>
</feature>
<keyword evidence="6" id="KW-0768">Sushi</keyword>
<dbReference type="FunFam" id="2.10.25.10:FF:000038">
    <property type="entry name" value="Fibrillin 2"/>
    <property type="match status" value="1"/>
</dbReference>
<evidence type="ECO:0000256" key="9">
    <source>
        <dbReference type="SAM" id="SignalP"/>
    </source>
</evidence>
<keyword evidence="4 5" id="KW-1015">Disulfide bond</keyword>
<dbReference type="CDD" id="cd00033">
    <property type="entry name" value="CCP"/>
    <property type="match status" value="10"/>
</dbReference>
<feature type="region of interest" description="Disordered" evidence="7">
    <location>
        <begin position="1484"/>
        <end position="1503"/>
    </location>
</feature>
<feature type="domain" description="Sushi" evidence="12">
    <location>
        <begin position="417"/>
        <end position="472"/>
    </location>
</feature>
<dbReference type="CDD" id="cd00054">
    <property type="entry name" value="EGF_CA"/>
    <property type="match status" value="3"/>
</dbReference>
<feature type="region of interest" description="Disordered" evidence="7">
    <location>
        <begin position="2702"/>
        <end position="2726"/>
    </location>
</feature>
<feature type="domain" description="SEA" evidence="10">
    <location>
        <begin position="2249"/>
        <end position="2375"/>
    </location>
</feature>
<evidence type="ECO:0000256" key="2">
    <source>
        <dbReference type="ARBA" id="ARBA00022729"/>
    </source>
</evidence>
<evidence type="ECO:0000256" key="1">
    <source>
        <dbReference type="ARBA" id="ARBA00022536"/>
    </source>
</evidence>
<dbReference type="PANTHER" id="PTHR45656:SF4">
    <property type="entry name" value="PROTEIN CBR-CLEC-78"/>
    <property type="match status" value="1"/>
</dbReference>
<dbReference type="SMART" id="SM00200">
    <property type="entry name" value="SEA"/>
    <property type="match status" value="1"/>
</dbReference>
<feature type="disulfide bond" evidence="5">
    <location>
        <begin position="2482"/>
        <end position="2499"/>
    </location>
</feature>
<feature type="compositionally biased region" description="Low complexity" evidence="7">
    <location>
        <begin position="566"/>
        <end position="578"/>
    </location>
</feature>
<feature type="compositionally biased region" description="Low complexity" evidence="7">
    <location>
        <begin position="2147"/>
        <end position="2160"/>
    </location>
</feature>
<evidence type="ECO:0000259" key="12">
    <source>
        <dbReference type="PROSITE" id="PS50923"/>
    </source>
</evidence>
<feature type="compositionally biased region" description="Basic residues" evidence="7">
    <location>
        <begin position="764"/>
        <end position="779"/>
    </location>
</feature>
<keyword evidence="8" id="KW-0812">Transmembrane</keyword>
<dbReference type="SMART" id="SM00032">
    <property type="entry name" value="CCP"/>
    <property type="match status" value="10"/>
</dbReference>
<evidence type="ECO:0000256" key="7">
    <source>
        <dbReference type="SAM" id="MobiDB-lite"/>
    </source>
</evidence>
<evidence type="ECO:0000313" key="13">
    <source>
        <dbReference type="EnsemblMetazoa" id="XP_038078002.1"/>
    </source>
</evidence>
<evidence type="ECO:0000313" key="14">
    <source>
        <dbReference type="Proteomes" id="UP000887568"/>
    </source>
</evidence>
<feature type="domain" description="Sushi" evidence="12">
    <location>
        <begin position="671"/>
        <end position="726"/>
    </location>
</feature>
<feature type="compositionally biased region" description="Polar residues" evidence="7">
    <location>
        <begin position="2108"/>
        <end position="2146"/>
    </location>
</feature>
<reference evidence="13" key="1">
    <citation type="submission" date="2022-11" db="UniProtKB">
        <authorList>
            <consortium name="EnsemblMetazoa"/>
        </authorList>
    </citation>
    <scope>IDENTIFICATION</scope>
</reference>
<feature type="domain" description="Sushi" evidence="12">
    <location>
        <begin position="140"/>
        <end position="197"/>
    </location>
</feature>
<feature type="region of interest" description="Disordered" evidence="7">
    <location>
        <begin position="500"/>
        <end position="671"/>
    </location>
</feature>
<comment type="caution">
    <text evidence="5">Lacks conserved residue(s) required for the propagation of feature annotation.</text>
</comment>
<feature type="compositionally biased region" description="Polar residues" evidence="7">
    <location>
        <begin position="2184"/>
        <end position="2208"/>
    </location>
</feature>
<dbReference type="PROSITE" id="PS00022">
    <property type="entry name" value="EGF_1"/>
    <property type="match status" value="1"/>
</dbReference>
<feature type="compositionally biased region" description="Polar residues" evidence="7">
    <location>
        <begin position="2083"/>
        <end position="2099"/>
    </location>
</feature>
<dbReference type="Gene3D" id="3.30.70.960">
    <property type="entry name" value="SEA domain"/>
    <property type="match status" value="1"/>
</dbReference>
<feature type="transmembrane region" description="Helical" evidence="8">
    <location>
        <begin position="2522"/>
        <end position="2548"/>
    </location>
</feature>
<dbReference type="GO" id="GO:0005509">
    <property type="term" value="F:calcium ion binding"/>
    <property type="evidence" value="ECO:0007669"/>
    <property type="project" value="InterPro"/>
</dbReference>
<feature type="compositionally biased region" description="Basic and acidic residues" evidence="7">
    <location>
        <begin position="2598"/>
        <end position="2615"/>
    </location>
</feature>
<protein>
    <recommendedName>
        <fullName evidence="15">Sushi, von Willebrand factor type A, EGF and pentraxin domain-containing protein 1</fullName>
    </recommendedName>
</protein>
<dbReference type="PROSITE" id="PS00010">
    <property type="entry name" value="ASX_HYDROXYL"/>
    <property type="match status" value="1"/>
</dbReference>
<feature type="disulfide bond" evidence="5">
    <location>
        <begin position="2501"/>
        <end position="2510"/>
    </location>
</feature>
<evidence type="ECO:0000256" key="8">
    <source>
        <dbReference type="SAM" id="Phobius"/>
    </source>
</evidence>
<dbReference type="PROSITE" id="PS50026">
    <property type="entry name" value="EGF_3"/>
    <property type="match status" value="4"/>
</dbReference>
<dbReference type="InterPro" id="IPR018097">
    <property type="entry name" value="EGF_Ca-bd_CS"/>
</dbReference>
<keyword evidence="3" id="KW-0677">Repeat</keyword>
<keyword evidence="8" id="KW-0472">Membrane</keyword>
<feature type="domain" description="EGF-like" evidence="11">
    <location>
        <begin position="2372"/>
        <end position="2411"/>
    </location>
</feature>
<evidence type="ECO:0000259" key="10">
    <source>
        <dbReference type="PROSITE" id="PS50024"/>
    </source>
</evidence>
<name>A0A914BR74_PATMI</name>
<dbReference type="InterPro" id="IPR000082">
    <property type="entry name" value="SEA_dom"/>
</dbReference>
<dbReference type="PROSITE" id="PS01186">
    <property type="entry name" value="EGF_2"/>
    <property type="match status" value="1"/>
</dbReference>
<feature type="compositionally biased region" description="Low complexity" evidence="7">
    <location>
        <begin position="536"/>
        <end position="554"/>
    </location>
</feature>
<dbReference type="PROSITE" id="PS01187">
    <property type="entry name" value="EGF_CA"/>
    <property type="match status" value="1"/>
</dbReference>
<dbReference type="InterPro" id="IPR051277">
    <property type="entry name" value="SEZ6_CSMD_C4BPB_Regulators"/>
</dbReference>
<dbReference type="InterPro" id="IPR000436">
    <property type="entry name" value="Sushi_SCR_CCP_dom"/>
</dbReference>
<feature type="domain" description="EGF-like" evidence="11">
    <location>
        <begin position="2207"/>
        <end position="2246"/>
    </location>
</feature>
<dbReference type="SUPFAM" id="SSF82671">
    <property type="entry name" value="SEA domain"/>
    <property type="match status" value="1"/>
</dbReference>
<keyword evidence="14" id="KW-1185">Reference proteome</keyword>
<dbReference type="InterPro" id="IPR035976">
    <property type="entry name" value="Sushi/SCR/CCP_sf"/>
</dbReference>
<feature type="compositionally biased region" description="Polar residues" evidence="7">
    <location>
        <begin position="2163"/>
        <end position="2176"/>
    </location>
</feature>
<dbReference type="InterPro" id="IPR049883">
    <property type="entry name" value="NOTCH1_EGF-like"/>
</dbReference>
<dbReference type="Gene3D" id="2.10.25.10">
    <property type="entry name" value="Laminin"/>
    <property type="match status" value="3"/>
</dbReference>
<keyword evidence="1 5" id="KW-0245">EGF-like domain</keyword>
<dbReference type="GeneID" id="119745597"/>
<dbReference type="SMART" id="SM00179">
    <property type="entry name" value="EGF_CA"/>
    <property type="match status" value="3"/>
</dbReference>
<feature type="domain" description="Sushi" evidence="12">
    <location>
        <begin position="1961"/>
        <end position="2010"/>
    </location>
</feature>
<feature type="chain" id="PRO_5036995660" description="Sushi, von Willebrand factor type A, EGF and pentraxin domain-containing protein 1" evidence="9">
    <location>
        <begin position="26"/>
        <end position="2808"/>
    </location>
</feature>
<dbReference type="PROSITE" id="PS50923">
    <property type="entry name" value="SUSHI"/>
    <property type="match status" value="7"/>
</dbReference>
<proteinExistence type="predicted"/>
<feature type="region of interest" description="Disordered" evidence="7">
    <location>
        <begin position="892"/>
        <end position="955"/>
    </location>
</feature>
<evidence type="ECO:0000259" key="11">
    <source>
        <dbReference type="PROSITE" id="PS50026"/>
    </source>
</evidence>
<feature type="compositionally biased region" description="Polar residues" evidence="7">
    <location>
        <begin position="652"/>
        <end position="661"/>
    </location>
</feature>
<feature type="disulfide bond" evidence="6">
    <location>
        <begin position="1981"/>
        <end position="2008"/>
    </location>
</feature>
<dbReference type="InterPro" id="IPR000152">
    <property type="entry name" value="EGF-type_Asp/Asn_hydroxyl_site"/>
</dbReference>
<dbReference type="Proteomes" id="UP000887568">
    <property type="component" value="Unplaced"/>
</dbReference>
<keyword evidence="8" id="KW-1133">Transmembrane helix</keyword>
<evidence type="ECO:0000256" key="6">
    <source>
        <dbReference type="PROSITE-ProRule" id="PRU00302"/>
    </source>
</evidence>
<feature type="domain" description="Sushi" evidence="12">
    <location>
        <begin position="26"/>
        <end position="83"/>
    </location>
</feature>
<feature type="compositionally biased region" description="Pro residues" evidence="7">
    <location>
        <begin position="2790"/>
        <end position="2802"/>
    </location>
</feature>
<feature type="region of interest" description="Disordered" evidence="7">
    <location>
        <begin position="2589"/>
        <end position="2628"/>
    </location>
</feature>
<evidence type="ECO:0000256" key="4">
    <source>
        <dbReference type="ARBA" id="ARBA00023157"/>
    </source>
</evidence>
<accession>A0A914BR74</accession>
<dbReference type="PRINTS" id="PR01217">
    <property type="entry name" value="PRICHEXTENSN"/>
</dbReference>
<sequence>MSRLLKVLWLVAVLSFGSLVDPSRAQSCSSVVTTPNLSITSGSSFNDGDTVSFECSPGYSLIGAPVITCIAGGWSHEVPTCVMDCGDPGTPVNGSQVGTPSYLAYTTVNFQCDSGFSIIGASVSTCIDGSWSLPVPTCSPDCGDPGTPAQGSQVGDPTYLMGTTVTFECDAGYDLVGASVISCEDGAWSRSTPTCFANCIDPGTPDNGMQSGSYGNGGILTFTCNGGYSLLGASAISCSDGSWSNDVPTCEADCADPGTPVNGKQTGTFSNGDTLSFECNAGYTLVGARNATCRSGTYDELVPSCFANCVDPGTPTLGSQSGTYDHADVVTYSCAVGFELVGAEQITCEDGAWSNSVPSCLANCTDPGTPAFGSQTGNYGNSEVVFFNCSVGYTLVGAEQITCVNGGWSNSVPSCKADCTDPGAPAFGTQMGTYKHADVVTFNCSEDYELIGAAQITCADGSWSNDIPTCQAIVNPVTSVVQPETTTDSAADIATTDGMGAVSSTEPIQPSPTNPFTESPTQPKTATELPSEEPFSSPQMSTRPSSSPDTTRPTMVTEPMSEEPFSSPQMSTRPSSSPDASRPTMVTEPMSEEPFSSPRMSTSPFSSPEPSEPSRPPVTTPPPMPTRPTRPPMPSRPTSPMPPTTEKPDNTEMPSSPTYEPTDQPPTRPPKYCPPLWLHIHGMHRRRYRDGDKVVFSCKSGFAVVGPKWIVCFEGEWSGPVPECRRTCDYIPPAPSNGQTRYVPSQRNPWEDFNWEDLPPPVGHHPHDHPHYPHPHLPHRPGSSEGSKEGLLPDWLCDLNVDLLTAFLSLKNDEISWEQFFQLFLSGISNGDNNWPWTGDMSSGFPDVPWNDIFTMLPNGIPRGGGNNMAWETLFQMFPDGFPLGDTFPGGLVPGNGEGGAMRPEGEGGEAVRPGDEGNTRPGQGGDETARPGHGGMIPGMNGNSSSMIPNDRDFPWEPLIQQFLEWLESERNNCPGNMNTGDEGMRPGADGDGNIMPSPGGDSDVRPPSGEDGEMGPRPHSDGESRPGNGDGADDGALPTGDHGEEETMAGGDGGETTDEVFNPLEGVSQLIGLVSGSVPSPDISIGSLPWQQLFDLFPAGVPFADGQISMDQILNVFPRGLPGAVTVSLPDSVVPSSQEQGGSERINPGSRVAFPWSGEIPEGFPGAGSGSTWETLYQELPYGLPTGSSIVEWNALFMLFPNGPPMADEDSGDGWTGQVPRDFLSLGNGNVTWEELFQQYPNGVPVGDYIVPWPALFNVFPNGLPLDDEDSSDDSSTGVMPWTGPIPTGFFDLGDDSLTWEELYQQFPNGIPLGNETVAWEVLFLMFPDGPPMQNDDSSEESVNSGITPWLGLVPTDFLNLGDGSLTWDELYQLFPNGVPVGNILIPWEVLFMMFPNGPPSGDDWTIPDAPGDSEIVPWTGQIPTGFLGLENVNLTWEQLYLLMPNGIPIGDETISWEVLFIMFPNGPPAVSDDWSWLVSGLFPSPPQENPQPETGGNSDRPWEDLLDVILTWLPSTPEDESNVSGEQTGIRPPAGGQWSGLIPTGLFDIGDSSFETWEQLFQQLPNGLPFGAGNMQWEALFRLFPSGFQSVLEAWPWSLSQMFTANNGMQPSNMGGMSEQGEDQLRLLIQTLLEKLWSGEILVDLISHFQGGEIPWQQLASIFPNGITFGDITVPWQELIDLFGDGSGGHGGMSGWGGHSGTPNTCVRFPFGEFIPRFPNFGNGSASGMMPGSGGASGMMHGSGDASGMMPGTGGASGMMPGSGGAGGMMPGSGDASGMMPGTGGASGMMPGSGGAGGMMPGSGGASGMMPGSGGASGMMPGSGGAGGMMPRSGGASGMMPGSDGASGMMPGSGGASGMMPGSGGASGMLPGSGGASGMMPGTEGASGMMPGSGGAGGMMPGSGGASGMMPGSGGASGMMPGSGGASGMMPGNGGASGMMPGSGGASGMMPGSGSGGHGGMIPSDKPPSEGDMLYFFCMPGYKLIGTPSLSCTCDGVWDGLPPMCKEIMKPTMMPDYTQPFAELTTIDIDDYTTAEPFEGTTDLGIATTDVVEEVTNEATESPKLPTDKPKASMAPPTAQPMNSTTSPKNGLQSTTQRRELTTMPKLQSTSQPIVLTSTPQPQDATTTSPQQKLASTAQPTDATSTPQPQSVTTTPQPKLPSTATPGEATTSPQPKPQTIPTPRAVTTRSLGESQSTAGNQATPIDPCSSNPCAEKANSECVSDGQGSFTCSCLPLFFESDGECASSSSFSGTLRITQIESRQAEFSEELQDPSSETFRSMAASMEKTIDSIYLTSSPEVAERYLGSTVLGFKNGSIVVDYVAHLNNTQNQPADDPTAIESAFEDAYMQSINTGSINITVDVAASTVTDLDECASEDTNDCSSDAACTNLQGSFTCQCLEGFIDASPAGRPGRICTVPQPSVCATSSDIDCSPNATCYDTDSRPEGFSCQCLVGFVDRSPRVTTSPGRICEEYCPSTNCFNGGSCVNVYETGEQICSCPDGYTGSRCEDAEQTGLSDTLILVISLTSVASLVIICVGLLLCFTFYHRQTKKNITKLSLRSSAKRDVSRFVRDEEIWDPIIAETRSNDSQQSLVKEPTHQDDYLQPRPSDPRHSVYPSDMGEDNPDFMEEEFESQARSIADAMSTLPEVERRMRREVRSIGNYNYAQEPDYRDNFVRPYMAPETIPIDRYLQDPRRYQTYDDESRGYGYGRPTRSSFDSNHHGHRMSLQQDLRGNRMYLPTDAVTMATRPESYPMEDFSSPRQSIRPTAQYPPASRAYVPASPQSASPYPPPPPPPPPPMNQTRFN</sequence>
<dbReference type="Pfam" id="PF07645">
    <property type="entry name" value="EGF_CA"/>
    <property type="match status" value="1"/>
</dbReference>
<feature type="domain" description="Sushi" evidence="12">
    <location>
        <begin position="200"/>
        <end position="252"/>
    </location>
</feature>
<dbReference type="PROSITE" id="PS50024">
    <property type="entry name" value="SEA"/>
    <property type="match status" value="1"/>
</dbReference>
<feature type="region of interest" description="Disordered" evidence="7">
    <location>
        <begin position="2751"/>
        <end position="2808"/>
    </location>
</feature>
<organism evidence="13 14">
    <name type="scientific">Patiria miniata</name>
    <name type="common">Bat star</name>
    <name type="synonym">Asterina miniata</name>
    <dbReference type="NCBI Taxonomy" id="46514"/>
    <lineage>
        <taxon>Eukaryota</taxon>
        <taxon>Metazoa</taxon>
        <taxon>Echinodermata</taxon>
        <taxon>Eleutherozoa</taxon>
        <taxon>Asterozoa</taxon>
        <taxon>Asteroidea</taxon>
        <taxon>Valvatacea</taxon>
        <taxon>Valvatida</taxon>
        <taxon>Asterinidae</taxon>
        <taxon>Patiria</taxon>
    </lineage>
</organism>
<dbReference type="SMART" id="SM00181">
    <property type="entry name" value="EGF"/>
    <property type="match status" value="4"/>
</dbReference>
<dbReference type="SUPFAM" id="SSF57535">
    <property type="entry name" value="Complement control module/SCR domain"/>
    <property type="match status" value="10"/>
</dbReference>
<evidence type="ECO:0000256" key="3">
    <source>
        <dbReference type="ARBA" id="ARBA00022737"/>
    </source>
</evidence>
<dbReference type="Pfam" id="PF01390">
    <property type="entry name" value="SEA"/>
    <property type="match status" value="1"/>
</dbReference>
<dbReference type="InterPro" id="IPR000742">
    <property type="entry name" value="EGF"/>
</dbReference>
<feature type="region of interest" description="Disordered" evidence="7">
    <location>
        <begin position="2059"/>
        <end position="2208"/>
    </location>
</feature>
<dbReference type="Gene3D" id="2.10.70.10">
    <property type="entry name" value="Complement Module, domain 1"/>
    <property type="match status" value="10"/>
</dbReference>
<keyword evidence="2 9" id="KW-0732">Signal</keyword>
<feature type="domain" description="Sushi" evidence="12">
    <location>
        <begin position="307"/>
        <end position="362"/>
    </location>
</feature>
<evidence type="ECO:0000256" key="5">
    <source>
        <dbReference type="PROSITE-ProRule" id="PRU00076"/>
    </source>
</evidence>
<feature type="compositionally biased region" description="Polar residues" evidence="7">
    <location>
        <begin position="514"/>
        <end position="525"/>
    </location>
</feature>
<feature type="region of interest" description="Disordered" evidence="7">
    <location>
        <begin position="972"/>
        <end position="1062"/>
    </location>
</feature>
<feature type="domain" description="EGF-like" evidence="11">
    <location>
        <begin position="2422"/>
        <end position="2464"/>
    </location>
</feature>
<feature type="compositionally biased region" description="Basic and acidic residues" evidence="7">
    <location>
        <begin position="1016"/>
        <end position="1026"/>
    </location>
</feature>
<feature type="domain" description="EGF-like" evidence="11">
    <location>
        <begin position="2474"/>
        <end position="2511"/>
    </location>
</feature>
<dbReference type="Pfam" id="PF00084">
    <property type="entry name" value="Sushi"/>
    <property type="match status" value="10"/>
</dbReference>
<dbReference type="PANTHER" id="PTHR45656">
    <property type="entry name" value="PROTEIN CBR-CLEC-78"/>
    <property type="match status" value="1"/>
</dbReference>
<dbReference type="InterPro" id="IPR001881">
    <property type="entry name" value="EGF-like_Ca-bd_dom"/>
</dbReference>
<dbReference type="RefSeq" id="XP_038078002.1">
    <property type="nucleotide sequence ID" value="XM_038222074.1"/>
</dbReference>
<dbReference type="InterPro" id="IPR036364">
    <property type="entry name" value="SEA_dom_sf"/>
</dbReference>
<dbReference type="OrthoDB" id="5804959at2759"/>
<dbReference type="SUPFAM" id="SSF57196">
    <property type="entry name" value="EGF/Laminin"/>
    <property type="match status" value="2"/>
</dbReference>
<feature type="compositionally biased region" description="Low complexity" evidence="7">
    <location>
        <begin position="594"/>
        <end position="609"/>
    </location>
</feature>
<dbReference type="EnsemblMetazoa" id="XM_038222074.1">
    <property type="protein sequence ID" value="XP_038078002.1"/>
    <property type="gene ID" value="LOC119745597"/>
</dbReference>
<evidence type="ECO:0008006" key="15">
    <source>
        <dbReference type="Google" id="ProtNLM"/>
    </source>
</evidence>